<dbReference type="PANTHER" id="PTHR46078:SF2">
    <property type="entry name" value="FORK-HEAD DOMAIN-CONTAINING PROTEIN"/>
    <property type="match status" value="1"/>
</dbReference>
<feature type="domain" description="Fork-head" evidence="6">
    <location>
        <begin position="193"/>
        <end position="304"/>
    </location>
</feature>
<keyword evidence="4 5" id="KW-0539">Nucleus</keyword>
<dbReference type="Pfam" id="PF00250">
    <property type="entry name" value="Forkhead"/>
    <property type="match status" value="1"/>
</dbReference>
<gene>
    <name evidence="7" type="ORF">CDD81_126</name>
</gene>
<dbReference type="GO" id="GO:0000981">
    <property type="term" value="F:DNA-binding transcription factor activity, RNA polymerase II-specific"/>
    <property type="evidence" value="ECO:0007669"/>
    <property type="project" value="TreeGrafter"/>
</dbReference>
<accession>A0A2C5XCJ1</accession>
<sequence>MTSMDPPFCNVSEAVSYTTGDGFADTDAFFGLSTPLHEQDRYKDGSNSNDGLVVKSEDCWPVSSPLLDFDSCMSDNSSSNSSRSSSEAVSESLGLFMPSFSTYSPSTCPSWSPNKTNEVFGEVTLDMTAHVEAIYGGRGGGGVESLSPQELVLRTAVSPKAESETPGSSFMLYHVPEYAPAQQGGEAAADEGKLDEPYAKLIYKAFMSQPDHSMTLQDIYQWFRDNTTKASSEKGGWQNSIRHNLSMNAAFQKRQIKEETSLNGACIVHDSKRANEWVLEDWAVRYGVQSTTRYRKGTSRRRAATGRWHVSSQAQPTTHSAKRAVSGRKGGCAARDSRIRAATSMTPIVQNQGLTDYGQVAPDGLADYGLVDDAYAANTAAALPLDVMGMPPALVESQSPFGLADQDMMAMYRNPAFVHGFHDVALGYFGQGQPDEPLYCDWGDAAM</sequence>
<dbReference type="PROSITE" id="PS00658">
    <property type="entry name" value="FORK_HEAD_2"/>
    <property type="match status" value="1"/>
</dbReference>
<dbReference type="InterPro" id="IPR036390">
    <property type="entry name" value="WH_DNA-bd_sf"/>
</dbReference>
<dbReference type="SUPFAM" id="SSF46785">
    <property type="entry name" value="Winged helix' DNA-binding domain"/>
    <property type="match status" value="1"/>
</dbReference>
<evidence type="ECO:0000256" key="1">
    <source>
        <dbReference type="ARBA" id="ARBA00023015"/>
    </source>
</evidence>
<keyword evidence="1" id="KW-0805">Transcription regulation</keyword>
<dbReference type="AlphaFoldDB" id="A0A2C5XCJ1"/>
<evidence type="ECO:0000256" key="4">
    <source>
        <dbReference type="ARBA" id="ARBA00023242"/>
    </source>
</evidence>
<dbReference type="PANTHER" id="PTHR46078">
    <property type="entry name" value="FORKHEAD BOX PROTEIN J2 FAMILY MEMBER"/>
    <property type="match status" value="1"/>
</dbReference>
<dbReference type="OrthoDB" id="5954824at2759"/>
<comment type="subcellular location">
    <subcellularLocation>
        <location evidence="5">Nucleus</location>
    </subcellularLocation>
</comment>
<evidence type="ECO:0000256" key="3">
    <source>
        <dbReference type="ARBA" id="ARBA00023163"/>
    </source>
</evidence>
<keyword evidence="8" id="KW-1185">Reference proteome</keyword>
<comment type="caution">
    <text evidence="7">The sequence shown here is derived from an EMBL/GenBank/DDBJ whole genome shotgun (WGS) entry which is preliminary data.</text>
</comment>
<dbReference type="Proteomes" id="UP000226192">
    <property type="component" value="Unassembled WGS sequence"/>
</dbReference>
<dbReference type="InterPro" id="IPR001766">
    <property type="entry name" value="Fork_head_dom"/>
</dbReference>
<dbReference type="STRING" id="1399860.A0A2C5XCJ1"/>
<dbReference type="InterPro" id="IPR045912">
    <property type="entry name" value="FOXJ2/3-like"/>
</dbReference>
<dbReference type="InterPro" id="IPR030456">
    <property type="entry name" value="TF_fork_head_CS_2"/>
</dbReference>
<keyword evidence="3" id="KW-0804">Transcription</keyword>
<dbReference type="Gene3D" id="1.10.10.10">
    <property type="entry name" value="Winged helix-like DNA-binding domain superfamily/Winged helix DNA-binding domain"/>
    <property type="match status" value="1"/>
</dbReference>
<evidence type="ECO:0000259" key="6">
    <source>
        <dbReference type="PROSITE" id="PS50039"/>
    </source>
</evidence>
<proteinExistence type="predicted"/>
<name>A0A2C5XCJ1_9HYPO</name>
<dbReference type="SMART" id="SM00339">
    <property type="entry name" value="FH"/>
    <property type="match status" value="1"/>
</dbReference>
<protein>
    <recommendedName>
        <fullName evidence="6">Fork-head domain-containing protein</fullName>
    </recommendedName>
</protein>
<dbReference type="GO" id="GO:0000978">
    <property type="term" value="F:RNA polymerase II cis-regulatory region sequence-specific DNA binding"/>
    <property type="evidence" value="ECO:0007669"/>
    <property type="project" value="TreeGrafter"/>
</dbReference>
<dbReference type="EMBL" id="NJET01000001">
    <property type="protein sequence ID" value="PHH67359.1"/>
    <property type="molecule type" value="Genomic_DNA"/>
</dbReference>
<dbReference type="GO" id="GO:0005634">
    <property type="term" value="C:nucleus"/>
    <property type="evidence" value="ECO:0007669"/>
    <property type="project" value="UniProtKB-SubCell"/>
</dbReference>
<evidence type="ECO:0000313" key="8">
    <source>
        <dbReference type="Proteomes" id="UP000226192"/>
    </source>
</evidence>
<evidence type="ECO:0000256" key="2">
    <source>
        <dbReference type="ARBA" id="ARBA00023125"/>
    </source>
</evidence>
<dbReference type="InterPro" id="IPR036388">
    <property type="entry name" value="WH-like_DNA-bd_sf"/>
</dbReference>
<organism evidence="7 8">
    <name type="scientific">Ophiocordyceps australis</name>
    <dbReference type="NCBI Taxonomy" id="1399860"/>
    <lineage>
        <taxon>Eukaryota</taxon>
        <taxon>Fungi</taxon>
        <taxon>Dikarya</taxon>
        <taxon>Ascomycota</taxon>
        <taxon>Pezizomycotina</taxon>
        <taxon>Sordariomycetes</taxon>
        <taxon>Hypocreomycetidae</taxon>
        <taxon>Hypocreales</taxon>
        <taxon>Ophiocordycipitaceae</taxon>
        <taxon>Ophiocordyceps</taxon>
    </lineage>
</organism>
<keyword evidence="2 5" id="KW-0238">DNA-binding</keyword>
<evidence type="ECO:0000256" key="5">
    <source>
        <dbReference type="PROSITE-ProRule" id="PRU00089"/>
    </source>
</evidence>
<dbReference type="PROSITE" id="PS50039">
    <property type="entry name" value="FORK_HEAD_3"/>
    <property type="match status" value="1"/>
</dbReference>
<feature type="DNA-binding region" description="Fork-head" evidence="5">
    <location>
        <begin position="193"/>
        <end position="304"/>
    </location>
</feature>
<reference evidence="7 8" key="1">
    <citation type="submission" date="2017-06" db="EMBL/GenBank/DDBJ databases">
        <title>Ant-infecting Ophiocordyceps genomes reveal a high diversity of potential behavioral manipulation genes and a possible major role for enterotoxins.</title>
        <authorList>
            <person name="De Bekker C."/>
            <person name="Evans H.C."/>
            <person name="Brachmann A."/>
            <person name="Hughes D.P."/>
        </authorList>
    </citation>
    <scope>NUCLEOTIDE SEQUENCE [LARGE SCALE GENOMIC DNA]</scope>
    <source>
        <strain evidence="7 8">Map64</strain>
    </source>
</reference>
<evidence type="ECO:0000313" key="7">
    <source>
        <dbReference type="EMBL" id="PHH67359.1"/>
    </source>
</evidence>